<dbReference type="EMBL" id="GL377308">
    <property type="protein sequence ID" value="EFI95624.1"/>
    <property type="molecule type" value="Genomic_DNA"/>
</dbReference>
<name>D8Q9C0_SCHCM</name>
<proteinExistence type="predicted"/>
<evidence type="ECO:0000313" key="2">
    <source>
        <dbReference type="EMBL" id="EFI95624.1"/>
    </source>
</evidence>
<reference evidence="2 3" key="1">
    <citation type="journal article" date="2010" name="Nat. Biotechnol.">
        <title>Genome sequence of the model mushroom Schizophyllum commune.</title>
        <authorList>
            <person name="Ohm R.A."/>
            <person name="de Jong J.F."/>
            <person name="Lugones L.G."/>
            <person name="Aerts A."/>
            <person name="Kothe E."/>
            <person name="Stajich J.E."/>
            <person name="de Vries R.P."/>
            <person name="Record E."/>
            <person name="Levasseur A."/>
            <person name="Baker S.E."/>
            <person name="Bartholomew K.A."/>
            <person name="Coutinho P.M."/>
            <person name="Erdmann S."/>
            <person name="Fowler T.J."/>
            <person name="Gathman A.C."/>
            <person name="Lombard V."/>
            <person name="Henrissat B."/>
            <person name="Knabe N."/>
            <person name="Kuees U."/>
            <person name="Lilly W.W."/>
            <person name="Lindquist E."/>
            <person name="Lucas S."/>
            <person name="Magnuson J.K."/>
            <person name="Piumi F."/>
            <person name="Raudaskoski M."/>
            <person name="Salamov A."/>
            <person name="Schmutz J."/>
            <person name="Schwarze F.W.M.R."/>
            <person name="vanKuyk P.A."/>
            <person name="Horton J.S."/>
            <person name="Grigoriev I.V."/>
            <person name="Woesten H.A.B."/>
        </authorList>
    </citation>
    <scope>NUCLEOTIDE SEQUENCE [LARGE SCALE GENOMIC DNA]</scope>
    <source>
        <strain evidence="3">H4-8 / FGSC 9210</strain>
    </source>
</reference>
<dbReference type="VEuPathDB" id="FungiDB:SCHCODRAFT_02750231"/>
<feature type="compositionally biased region" description="Basic and acidic residues" evidence="1">
    <location>
        <begin position="36"/>
        <end position="45"/>
    </location>
</feature>
<organism evidence="3">
    <name type="scientific">Schizophyllum commune (strain H4-8 / FGSC 9210)</name>
    <name type="common">Split gill fungus</name>
    <dbReference type="NCBI Taxonomy" id="578458"/>
    <lineage>
        <taxon>Eukaryota</taxon>
        <taxon>Fungi</taxon>
        <taxon>Dikarya</taxon>
        <taxon>Basidiomycota</taxon>
        <taxon>Agaricomycotina</taxon>
        <taxon>Agaricomycetes</taxon>
        <taxon>Agaricomycetidae</taxon>
        <taxon>Agaricales</taxon>
        <taxon>Schizophyllaceae</taxon>
        <taxon>Schizophyllum</taxon>
    </lineage>
</organism>
<feature type="region of interest" description="Disordered" evidence="1">
    <location>
        <begin position="1"/>
        <end position="158"/>
    </location>
</feature>
<dbReference type="Proteomes" id="UP000007431">
    <property type="component" value="Unassembled WGS sequence"/>
</dbReference>
<dbReference type="HOGENOM" id="CLU_1455209_0_0_1"/>
<gene>
    <name evidence="2" type="ORF">SCHCODRAFT_85535</name>
</gene>
<protein>
    <submittedName>
        <fullName evidence="2">Expressed protein</fullName>
    </submittedName>
</protein>
<accession>D8Q9C0</accession>
<sequence length="186" mass="19707">MRAAAKEGEALAPHPTKNPRVSVPADVNEDFYTADSLERPLDMGSHHRPAPFPAPLHHGFEQPQQQQYLTVDRARPPRPAGPPPSRSISSSNGSKETSSTSLTPTTRLLTTVPARSSSTLLNPFADAQPSPAVSDASSAGIAGVGAGGKSPVNPFVTPFDDEHQVTILPAESRKSMKTNPFQPVVM</sequence>
<evidence type="ECO:0000256" key="1">
    <source>
        <dbReference type="SAM" id="MobiDB-lite"/>
    </source>
</evidence>
<feature type="compositionally biased region" description="Low complexity" evidence="1">
    <location>
        <begin position="86"/>
        <end position="111"/>
    </location>
</feature>
<dbReference type="InParanoid" id="D8Q9C0"/>
<dbReference type="AlphaFoldDB" id="D8Q9C0"/>
<feature type="compositionally biased region" description="Low complexity" evidence="1">
    <location>
        <begin position="132"/>
        <end position="141"/>
    </location>
</feature>
<evidence type="ECO:0000313" key="3">
    <source>
        <dbReference type="Proteomes" id="UP000007431"/>
    </source>
</evidence>
<keyword evidence="3" id="KW-1185">Reference proteome</keyword>